<proteinExistence type="predicted"/>
<dbReference type="InterPro" id="IPR001849">
    <property type="entry name" value="PH_domain"/>
</dbReference>
<dbReference type="PROSITE" id="PS50003">
    <property type="entry name" value="PH_DOMAIN"/>
    <property type="match status" value="1"/>
</dbReference>
<dbReference type="PANTHER" id="PTHR43415">
    <property type="entry name" value="SPERMIDINE N(1)-ACETYLTRANSFERASE"/>
    <property type="match status" value="1"/>
</dbReference>
<gene>
    <name evidence="1" type="primary">wvcM</name>
</gene>
<dbReference type="InterPro" id="IPR000182">
    <property type="entry name" value="GNAT_dom"/>
</dbReference>
<dbReference type="InterPro" id="IPR016181">
    <property type="entry name" value="Acyl_CoA_acyltransferase"/>
</dbReference>
<dbReference type="Gene3D" id="3.40.630.30">
    <property type="match status" value="1"/>
</dbReference>
<keyword evidence="1" id="KW-0808">Transferase</keyword>
<dbReference type="Pfam" id="PF13302">
    <property type="entry name" value="Acetyltransf_3"/>
    <property type="match status" value="1"/>
</dbReference>
<protein>
    <submittedName>
        <fullName evidence="1">Butyryltransferase</fullName>
    </submittedName>
</protein>
<name>A0A5P5X659_VIBPH</name>
<evidence type="ECO:0000313" key="1">
    <source>
        <dbReference type="EMBL" id="QFF90646.1"/>
    </source>
</evidence>
<sequence length="176" mass="20604">MSTINLESKTIRIRFVEVSDAEFILSLRTDDKYNKYLSKVESDVEQQKAWIESYKRLEKEGKEYYFIIERIDGTPCGTVRVYDIKPDSFCWGSWILNESKTKYAALESAFLVYDFGFSVLGFNQSHFDVMKENKKVVSFHEKMGAVKVGESDDSYQYIIQKHAVEQMKNRLKSKLI</sequence>
<reference evidence="1" key="1">
    <citation type="journal article" date="2019" name="Int. J. Food Microbiol.">
        <title>Developing a novel molecular serotyping system based on capsular polysaccharide synthesis gene clusters of Vibrio parahaemolyticus.</title>
        <authorList>
            <person name="Pang Y."/>
            <person name="Guo X."/>
            <person name="Tian X."/>
            <person name="Liu F."/>
            <person name="Wang L."/>
            <person name="Wu J."/>
            <person name="Zhang S."/>
            <person name="Li S."/>
            <person name="Liu B."/>
        </authorList>
    </citation>
    <scope>NUCLEOTIDE SEQUENCE</scope>
    <source>
        <strain evidence="1">G3501</strain>
    </source>
</reference>
<organism evidence="1">
    <name type="scientific">Vibrio parahaemolyticus</name>
    <dbReference type="NCBI Taxonomy" id="670"/>
    <lineage>
        <taxon>Bacteria</taxon>
        <taxon>Pseudomonadati</taxon>
        <taxon>Pseudomonadota</taxon>
        <taxon>Gammaproteobacteria</taxon>
        <taxon>Vibrionales</taxon>
        <taxon>Vibrionaceae</taxon>
        <taxon>Vibrio</taxon>
    </lineage>
</organism>
<dbReference type="RefSeq" id="WP_025500293.1">
    <property type="nucleotide sequence ID" value="NZ_CP023710.1"/>
</dbReference>
<dbReference type="EMBL" id="MK473656">
    <property type="protein sequence ID" value="QFF90646.1"/>
    <property type="molecule type" value="Genomic_DNA"/>
</dbReference>
<dbReference type="AlphaFoldDB" id="A0A5P5X659"/>
<dbReference type="PANTHER" id="PTHR43415:SF3">
    <property type="entry name" value="GNAT-FAMILY ACETYLTRANSFERASE"/>
    <property type="match status" value="1"/>
</dbReference>
<dbReference type="SUPFAM" id="SSF55729">
    <property type="entry name" value="Acyl-CoA N-acyltransferases (Nat)"/>
    <property type="match status" value="1"/>
</dbReference>
<accession>A0A5P5X659</accession>
<dbReference type="GO" id="GO:0016747">
    <property type="term" value="F:acyltransferase activity, transferring groups other than amino-acyl groups"/>
    <property type="evidence" value="ECO:0007669"/>
    <property type="project" value="InterPro"/>
</dbReference>